<dbReference type="OrthoDB" id="9806174at2"/>
<keyword evidence="1" id="KW-0472">Membrane</keyword>
<dbReference type="RefSeq" id="WP_111390698.1">
    <property type="nucleotide sequence ID" value="NZ_FYDG01000003.1"/>
</dbReference>
<protein>
    <recommendedName>
        <fullName evidence="2">DUF6867 domain-containing protein</fullName>
    </recommendedName>
</protein>
<dbReference type="AlphaFoldDB" id="A0A212RCG2"/>
<dbReference type="InterPro" id="IPR049201">
    <property type="entry name" value="DUF6867"/>
</dbReference>
<dbReference type="Proteomes" id="UP000198418">
    <property type="component" value="Unassembled WGS sequence"/>
</dbReference>
<reference evidence="4" key="1">
    <citation type="submission" date="2017-06" db="EMBL/GenBank/DDBJ databases">
        <authorList>
            <person name="Varghese N."/>
            <person name="Submissions S."/>
        </authorList>
    </citation>
    <scope>NUCLEOTIDE SEQUENCE [LARGE SCALE GENOMIC DNA]</scope>
    <source>
        <strain evidence="4">DSM 137</strain>
    </source>
</reference>
<proteinExistence type="predicted"/>
<organism evidence="3 4">
    <name type="scientific">Rhodoblastus acidophilus</name>
    <name type="common">Rhodopseudomonas acidophila</name>
    <dbReference type="NCBI Taxonomy" id="1074"/>
    <lineage>
        <taxon>Bacteria</taxon>
        <taxon>Pseudomonadati</taxon>
        <taxon>Pseudomonadota</taxon>
        <taxon>Alphaproteobacteria</taxon>
        <taxon>Hyphomicrobiales</taxon>
        <taxon>Rhodoblastaceae</taxon>
        <taxon>Rhodoblastus</taxon>
    </lineage>
</organism>
<gene>
    <name evidence="3" type="ORF">SAMN06265338_103289</name>
</gene>
<feature type="domain" description="DUF6867" evidence="2">
    <location>
        <begin position="9"/>
        <end position="100"/>
    </location>
</feature>
<evidence type="ECO:0000313" key="4">
    <source>
        <dbReference type="Proteomes" id="UP000198418"/>
    </source>
</evidence>
<keyword evidence="4" id="KW-1185">Reference proteome</keyword>
<dbReference type="Pfam" id="PF21741">
    <property type="entry name" value="DUF6867"/>
    <property type="match status" value="1"/>
</dbReference>
<accession>A0A212RCG2</accession>
<evidence type="ECO:0000256" key="1">
    <source>
        <dbReference type="SAM" id="Phobius"/>
    </source>
</evidence>
<feature type="transmembrane region" description="Helical" evidence="1">
    <location>
        <begin position="38"/>
        <end position="59"/>
    </location>
</feature>
<keyword evidence="1" id="KW-1133">Transmembrane helix</keyword>
<dbReference type="EMBL" id="FYDG01000003">
    <property type="protein sequence ID" value="SNB69785.1"/>
    <property type="molecule type" value="Genomic_DNA"/>
</dbReference>
<feature type="transmembrane region" description="Helical" evidence="1">
    <location>
        <begin position="65"/>
        <end position="87"/>
    </location>
</feature>
<feature type="transmembrane region" description="Helical" evidence="1">
    <location>
        <begin position="12"/>
        <end position="31"/>
    </location>
</feature>
<keyword evidence="1" id="KW-0812">Transmembrane</keyword>
<sequence>MTALVTGDLRVFIGVTLVLGGLASFASGRAVARAWRPLWLLPLYGLLLALAMRFLHWALFQESLAPLPALAAYGWSLAAQGVAWLLARRAMMRRQYPWQYP</sequence>
<name>A0A212RCG2_RHOAC</name>
<evidence type="ECO:0000313" key="3">
    <source>
        <dbReference type="EMBL" id="SNB69785.1"/>
    </source>
</evidence>
<evidence type="ECO:0000259" key="2">
    <source>
        <dbReference type="Pfam" id="PF21741"/>
    </source>
</evidence>